<evidence type="ECO:0000256" key="4">
    <source>
        <dbReference type="ARBA" id="ARBA00023163"/>
    </source>
</evidence>
<evidence type="ECO:0000256" key="6">
    <source>
        <dbReference type="RuleBase" id="RU366036"/>
    </source>
</evidence>
<dbReference type="SUPFAM" id="SSF140718">
    <property type="entry name" value="Mediator hinge subcomplex-like"/>
    <property type="match status" value="1"/>
</dbReference>
<keyword evidence="7" id="KW-0175">Coiled coil</keyword>
<dbReference type="RefSeq" id="XP_014677693.1">
    <property type="nucleotide sequence ID" value="XM_014822207.1"/>
</dbReference>
<reference evidence="9" key="1">
    <citation type="submission" date="2025-08" db="UniProtKB">
        <authorList>
            <consortium name="RefSeq"/>
        </authorList>
    </citation>
    <scope>IDENTIFICATION</scope>
</reference>
<dbReference type="InterPro" id="IPR037212">
    <property type="entry name" value="Med7/Med21-like"/>
</dbReference>
<keyword evidence="2 6" id="KW-0805">Transcription regulation</keyword>
<comment type="function">
    <text evidence="6">Component of the Mediator complex, a coactivator involved in the regulated transcription of nearly all RNA polymerase II-dependent genes. Mediator functions as a bridge to convey information from gene-specific regulatory proteins to the basal RNA polymerase II transcription machinery. Mediator is recruited to promoters by direct interactions with regulatory proteins and serves as a scaffold for the assembly of a functional preinitiation complex with RNA polymerase II and the general transcription factors.</text>
</comment>
<comment type="subunit">
    <text evidence="6">Component of the Mediator complex.</text>
</comment>
<keyword evidence="4 6" id="KW-0804">Transcription</keyword>
<dbReference type="Pfam" id="PF11221">
    <property type="entry name" value="Med21"/>
    <property type="match status" value="1"/>
</dbReference>
<evidence type="ECO:0000256" key="7">
    <source>
        <dbReference type="SAM" id="Coils"/>
    </source>
</evidence>
<dbReference type="GeneID" id="106817535"/>
<name>A0ABM1EZS2_PRICU</name>
<dbReference type="Gene3D" id="6.10.280.10">
    <property type="entry name" value="Mediator complex, subunit Med21"/>
    <property type="match status" value="1"/>
</dbReference>
<comment type="subcellular location">
    <subcellularLocation>
        <location evidence="1 6">Nucleus</location>
    </subcellularLocation>
</comment>
<dbReference type="Proteomes" id="UP000695022">
    <property type="component" value="Unplaced"/>
</dbReference>
<keyword evidence="5 6" id="KW-0539">Nucleus</keyword>
<dbReference type="PANTHER" id="PTHR13381:SF0">
    <property type="entry name" value="MEDIATOR OF RNA POLYMERASE II TRANSCRIPTION SUBUNIT 21"/>
    <property type="match status" value="1"/>
</dbReference>
<sequence length="148" mass="16213">MSDRLTQLQDAVNQMADHFCNSIGILQQCAPPSSFPEFDKGGMKPPATQQEDYAELFAKLIARTAKDIDILVDSLPSEESSAELQVAAVKRLEEENKEAAQKLEEVVKRGETVLEQIQRALKDIAQSQIEMQKLEAGSTAAVAADARP</sequence>
<evidence type="ECO:0000256" key="2">
    <source>
        <dbReference type="ARBA" id="ARBA00023015"/>
    </source>
</evidence>
<gene>
    <name evidence="9" type="primary">LOC106817535</name>
</gene>
<evidence type="ECO:0000256" key="5">
    <source>
        <dbReference type="ARBA" id="ARBA00023242"/>
    </source>
</evidence>
<dbReference type="PANTHER" id="PTHR13381">
    <property type="entry name" value="RNA POLYMERASE II HOLOENZYME COMPONENT SRB7"/>
    <property type="match status" value="1"/>
</dbReference>
<proteinExistence type="inferred from homology"/>
<organism evidence="8 9">
    <name type="scientific">Priapulus caudatus</name>
    <name type="common">Priapulid worm</name>
    <dbReference type="NCBI Taxonomy" id="37621"/>
    <lineage>
        <taxon>Eukaryota</taxon>
        <taxon>Metazoa</taxon>
        <taxon>Ecdysozoa</taxon>
        <taxon>Scalidophora</taxon>
        <taxon>Priapulida</taxon>
        <taxon>Priapulimorpha</taxon>
        <taxon>Priapulimorphida</taxon>
        <taxon>Priapulidae</taxon>
        <taxon>Priapulus</taxon>
    </lineage>
</organism>
<dbReference type="InterPro" id="IPR021384">
    <property type="entry name" value="Mediator_Med21"/>
</dbReference>
<keyword evidence="3 6" id="KW-0010">Activator</keyword>
<comment type="similarity">
    <text evidence="6">Belongs to the Mediator complex subunit 21 family.</text>
</comment>
<evidence type="ECO:0000256" key="1">
    <source>
        <dbReference type="ARBA" id="ARBA00004123"/>
    </source>
</evidence>
<protein>
    <recommendedName>
        <fullName evidence="6">Mediator of RNA polymerase II transcription subunit 21</fullName>
    </recommendedName>
</protein>
<keyword evidence="8" id="KW-1185">Reference proteome</keyword>
<feature type="coiled-coil region" evidence="7">
    <location>
        <begin position="82"/>
        <end position="137"/>
    </location>
</feature>
<evidence type="ECO:0000313" key="8">
    <source>
        <dbReference type="Proteomes" id="UP000695022"/>
    </source>
</evidence>
<evidence type="ECO:0000256" key="3">
    <source>
        <dbReference type="ARBA" id="ARBA00023159"/>
    </source>
</evidence>
<accession>A0ABM1EZS2</accession>
<evidence type="ECO:0000313" key="9">
    <source>
        <dbReference type="RefSeq" id="XP_014677693.1"/>
    </source>
</evidence>